<evidence type="ECO:0000256" key="1">
    <source>
        <dbReference type="ARBA" id="ARBA00004123"/>
    </source>
</evidence>
<evidence type="ECO:0000256" key="3">
    <source>
        <dbReference type="ARBA" id="ARBA00022771"/>
    </source>
</evidence>
<feature type="domain" description="PSP proline-rich" evidence="6">
    <location>
        <begin position="61"/>
        <end position="113"/>
    </location>
</feature>
<keyword evidence="4" id="KW-0862">Zinc</keyword>
<dbReference type="AlphaFoldDB" id="A0A5B7KFE1"/>
<dbReference type="Proteomes" id="UP000324222">
    <property type="component" value="Unassembled WGS sequence"/>
</dbReference>
<dbReference type="GO" id="GO:0003723">
    <property type="term" value="F:RNA binding"/>
    <property type="evidence" value="ECO:0007669"/>
    <property type="project" value="TreeGrafter"/>
</dbReference>
<keyword evidence="3" id="KW-0863">Zinc-finger</keyword>
<name>A0A5B7KFE1_PORTR</name>
<comment type="caution">
    <text evidence="7">The sequence shown here is derived from an EMBL/GenBank/DDBJ whole genome shotgun (WGS) entry which is preliminary data.</text>
</comment>
<reference evidence="7 8" key="1">
    <citation type="submission" date="2019-05" db="EMBL/GenBank/DDBJ databases">
        <title>Another draft genome of Portunus trituberculatus and its Hox gene families provides insights of decapod evolution.</title>
        <authorList>
            <person name="Jeong J.-H."/>
            <person name="Song I."/>
            <person name="Kim S."/>
            <person name="Choi T."/>
            <person name="Kim D."/>
            <person name="Ryu S."/>
            <person name="Kim W."/>
        </authorList>
    </citation>
    <scope>NUCLEOTIDE SEQUENCE [LARGE SCALE GENOMIC DNA]</scope>
    <source>
        <tissue evidence="7">Muscle</tissue>
    </source>
</reference>
<dbReference type="PANTHER" id="PTHR13316:SF0">
    <property type="entry name" value="ZINC FINGER CCHC DOMAIN-CONTAINING PROTEIN 8"/>
    <property type="match status" value="1"/>
</dbReference>
<keyword evidence="2" id="KW-0479">Metal-binding</keyword>
<dbReference type="GO" id="GO:0008270">
    <property type="term" value="F:zinc ion binding"/>
    <property type="evidence" value="ECO:0007669"/>
    <property type="project" value="UniProtKB-KW"/>
</dbReference>
<dbReference type="EMBL" id="VSRR010135593">
    <property type="protein sequence ID" value="MPD03305.1"/>
    <property type="molecule type" value="Genomic_DNA"/>
</dbReference>
<evidence type="ECO:0000313" key="8">
    <source>
        <dbReference type="Proteomes" id="UP000324222"/>
    </source>
</evidence>
<dbReference type="GO" id="GO:0071013">
    <property type="term" value="C:catalytic step 2 spliceosome"/>
    <property type="evidence" value="ECO:0007669"/>
    <property type="project" value="TreeGrafter"/>
</dbReference>
<evidence type="ECO:0000259" key="6">
    <source>
        <dbReference type="SMART" id="SM00581"/>
    </source>
</evidence>
<comment type="subcellular location">
    <subcellularLocation>
        <location evidence="1">Nucleus</location>
    </subcellularLocation>
</comment>
<dbReference type="Pfam" id="PF04046">
    <property type="entry name" value="PSP"/>
    <property type="match status" value="1"/>
</dbReference>
<dbReference type="InterPro" id="IPR006568">
    <property type="entry name" value="PSP_pro-rich"/>
</dbReference>
<accession>A0A5B7KFE1</accession>
<keyword evidence="8" id="KW-1185">Reference proteome</keyword>
<dbReference type="SMART" id="SM00581">
    <property type="entry name" value="PSP"/>
    <property type="match status" value="1"/>
</dbReference>
<protein>
    <submittedName>
        <fullName evidence="7">Zinc finger CCHC domain-containing protein 8</fullName>
    </submittedName>
</protein>
<organism evidence="7 8">
    <name type="scientific">Portunus trituberculatus</name>
    <name type="common">Swimming crab</name>
    <name type="synonym">Neptunus trituberculatus</name>
    <dbReference type="NCBI Taxonomy" id="210409"/>
    <lineage>
        <taxon>Eukaryota</taxon>
        <taxon>Metazoa</taxon>
        <taxon>Ecdysozoa</taxon>
        <taxon>Arthropoda</taxon>
        <taxon>Crustacea</taxon>
        <taxon>Multicrustacea</taxon>
        <taxon>Malacostraca</taxon>
        <taxon>Eumalacostraca</taxon>
        <taxon>Eucarida</taxon>
        <taxon>Decapoda</taxon>
        <taxon>Pleocyemata</taxon>
        <taxon>Brachyura</taxon>
        <taxon>Eubrachyura</taxon>
        <taxon>Portunoidea</taxon>
        <taxon>Portunidae</taxon>
        <taxon>Portuninae</taxon>
        <taxon>Portunus</taxon>
    </lineage>
</organism>
<gene>
    <name evidence="7" type="ORF">E2C01_098937</name>
</gene>
<evidence type="ECO:0000256" key="2">
    <source>
        <dbReference type="ARBA" id="ARBA00022723"/>
    </source>
</evidence>
<evidence type="ECO:0000313" key="7">
    <source>
        <dbReference type="EMBL" id="MPD03305.1"/>
    </source>
</evidence>
<dbReference type="InterPro" id="IPR052115">
    <property type="entry name" value="NEXT_complex_subunit_ZCCHC8"/>
</dbReference>
<dbReference type="OrthoDB" id="8026949at2759"/>
<sequence length="151" mass="17426">MLTGKKINDARPKQSCFNCQGDHGISQCTLPLNQSRISVNRKKRMASRMSVRYHEDCENKYGQYQPGKISESLRYALGLRKNQLPLYIYRMRVLGYPPGWLKEAEVHQADVKMYDAIGRSKHIIFLIDSKNSTRDSPVIICCYLNLCHCLV</sequence>
<dbReference type="PANTHER" id="PTHR13316">
    <property type="entry name" value="ZINC FINGER, CCHC DOMAIN CONTAINING 8"/>
    <property type="match status" value="1"/>
</dbReference>
<keyword evidence="5" id="KW-0539">Nucleus</keyword>
<proteinExistence type="predicted"/>
<evidence type="ECO:0000256" key="5">
    <source>
        <dbReference type="ARBA" id="ARBA00023242"/>
    </source>
</evidence>
<evidence type="ECO:0000256" key="4">
    <source>
        <dbReference type="ARBA" id="ARBA00022833"/>
    </source>
</evidence>